<comment type="function">
    <text evidence="9">Essential cell division protein.</text>
</comment>
<dbReference type="GO" id="GO:0090529">
    <property type="term" value="P:cell septum assembly"/>
    <property type="evidence" value="ECO:0007669"/>
    <property type="project" value="InterPro"/>
</dbReference>
<evidence type="ECO:0000256" key="5">
    <source>
        <dbReference type="ARBA" id="ARBA00022692"/>
    </source>
</evidence>
<dbReference type="InterPro" id="IPR034746">
    <property type="entry name" value="POTRA"/>
</dbReference>
<dbReference type="GO" id="GO:0005886">
    <property type="term" value="C:plasma membrane"/>
    <property type="evidence" value="ECO:0007669"/>
    <property type="project" value="UniProtKB-SubCell"/>
</dbReference>
<dbReference type="InterPro" id="IPR045335">
    <property type="entry name" value="FtsQ_C_sf"/>
</dbReference>
<evidence type="ECO:0000256" key="7">
    <source>
        <dbReference type="ARBA" id="ARBA00023136"/>
    </source>
</evidence>
<evidence type="ECO:0000259" key="10">
    <source>
        <dbReference type="PROSITE" id="PS51779"/>
    </source>
</evidence>
<dbReference type="PANTHER" id="PTHR35851">
    <property type="entry name" value="CELL DIVISION PROTEIN FTSQ"/>
    <property type="match status" value="1"/>
</dbReference>
<comment type="subcellular location">
    <subcellularLocation>
        <location evidence="9">Cell inner membrane</location>
        <topology evidence="9">Single-pass type II membrane protein</topology>
    </subcellularLocation>
    <subcellularLocation>
        <location evidence="1">Membrane</location>
    </subcellularLocation>
    <text evidence="9">Localizes to the division septum.</text>
</comment>
<protein>
    <recommendedName>
        <fullName evidence="9">Cell division protein FtsQ</fullName>
    </recommendedName>
</protein>
<dbReference type="HAMAP" id="MF_00911">
    <property type="entry name" value="FtsQ_subfam"/>
    <property type="match status" value="1"/>
</dbReference>
<keyword evidence="7 9" id="KW-0472">Membrane</keyword>
<proteinExistence type="inferred from homology"/>
<dbReference type="AlphaFoldDB" id="A0AAE3VNV7"/>
<accession>A0AAE3VNV7</accession>
<keyword evidence="8 9" id="KW-0131">Cell cycle</keyword>
<keyword evidence="4 9" id="KW-0132">Cell division</keyword>
<evidence type="ECO:0000313" key="11">
    <source>
        <dbReference type="EMBL" id="MDQ0315318.1"/>
    </source>
</evidence>
<dbReference type="InterPro" id="IPR026579">
    <property type="entry name" value="FtsQ"/>
</dbReference>
<evidence type="ECO:0000256" key="9">
    <source>
        <dbReference type="HAMAP-Rule" id="MF_00911"/>
    </source>
</evidence>
<dbReference type="Pfam" id="PF08478">
    <property type="entry name" value="POTRA_1"/>
    <property type="match status" value="1"/>
</dbReference>
<comment type="similarity">
    <text evidence="9">Belongs to the FtsQ/DivIB family. FtsQ subfamily.</text>
</comment>
<evidence type="ECO:0000256" key="2">
    <source>
        <dbReference type="ARBA" id="ARBA00022475"/>
    </source>
</evidence>
<dbReference type="GO" id="GO:0032153">
    <property type="term" value="C:cell division site"/>
    <property type="evidence" value="ECO:0007669"/>
    <property type="project" value="UniProtKB-UniRule"/>
</dbReference>
<keyword evidence="6 9" id="KW-1133">Transmembrane helix</keyword>
<evidence type="ECO:0000256" key="3">
    <source>
        <dbReference type="ARBA" id="ARBA00022519"/>
    </source>
</evidence>
<keyword evidence="2 9" id="KW-1003">Cell membrane</keyword>
<reference evidence="11" key="1">
    <citation type="submission" date="2023-07" db="EMBL/GenBank/DDBJ databases">
        <title>Genomic Encyclopedia of Type Strains, Phase IV (KMG-IV): sequencing the most valuable type-strain genomes for metagenomic binning, comparative biology and taxonomic classification.</title>
        <authorList>
            <person name="Goeker M."/>
        </authorList>
    </citation>
    <scope>NUCLEOTIDE SEQUENCE</scope>
    <source>
        <strain evidence="11">DSM 21202</strain>
    </source>
</reference>
<dbReference type="Gene3D" id="3.40.50.11690">
    <property type="entry name" value="Cell division protein FtsQ/DivIB"/>
    <property type="match status" value="1"/>
</dbReference>
<keyword evidence="5 9" id="KW-0812">Transmembrane</keyword>
<dbReference type="Proteomes" id="UP001229244">
    <property type="component" value="Unassembled WGS sequence"/>
</dbReference>
<dbReference type="InterPro" id="IPR005548">
    <property type="entry name" value="Cell_div_FtsQ/DivIB_C"/>
</dbReference>
<dbReference type="PANTHER" id="PTHR35851:SF1">
    <property type="entry name" value="CELL DIVISION PROTEIN FTSQ"/>
    <property type="match status" value="1"/>
</dbReference>
<dbReference type="Gene3D" id="3.10.20.310">
    <property type="entry name" value="membrane protein fhac"/>
    <property type="match status" value="1"/>
</dbReference>
<name>A0AAE3VNV7_9HYPH</name>
<dbReference type="InterPro" id="IPR013685">
    <property type="entry name" value="POTRA_FtsQ_type"/>
</dbReference>
<evidence type="ECO:0000256" key="1">
    <source>
        <dbReference type="ARBA" id="ARBA00004370"/>
    </source>
</evidence>
<organism evidence="11 12">
    <name type="scientific">Amorphus orientalis</name>
    <dbReference type="NCBI Taxonomy" id="649198"/>
    <lineage>
        <taxon>Bacteria</taxon>
        <taxon>Pseudomonadati</taxon>
        <taxon>Pseudomonadota</taxon>
        <taxon>Alphaproteobacteria</taxon>
        <taxon>Hyphomicrobiales</taxon>
        <taxon>Amorphaceae</taxon>
        <taxon>Amorphus</taxon>
    </lineage>
</organism>
<evidence type="ECO:0000256" key="6">
    <source>
        <dbReference type="ARBA" id="ARBA00022989"/>
    </source>
</evidence>
<dbReference type="EMBL" id="JAUSUL010000002">
    <property type="protein sequence ID" value="MDQ0315318.1"/>
    <property type="molecule type" value="Genomic_DNA"/>
</dbReference>
<dbReference type="GO" id="GO:0043093">
    <property type="term" value="P:FtsZ-dependent cytokinesis"/>
    <property type="evidence" value="ECO:0007669"/>
    <property type="project" value="UniProtKB-UniRule"/>
</dbReference>
<sequence>MIAGSVAAGVSYGGHGPLVLDAFGTTAGFAIDQVHLEGQRETSESAILAALGIGPDSSLLTVDADAARANLVALPWIANATVRKTFPGTVVVKIEEKTPAAIWQHGRQIAVVDDNGDVLSDRLDPRFVDLPLVVGAEANQHLDDILGLLSDFPEIAVQTRAAVFVGSRRWDLVLANGIQVRLPADNARTALAVLIEIDGREDLFTRDVASIDVRLPDRIAILPTDGALERAKEGGSGKGRREASI</sequence>
<evidence type="ECO:0000256" key="8">
    <source>
        <dbReference type="ARBA" id="ARBA00023306"/>
    </source>
</evidence>
<dbReference type="PROSITE" id="PS51779">
    <property type="entry name" value="POTRA"/>
    <property type="match status" value="1"/>
</dbReference>
<evidence type="ECO:0000256" key="4">
    <source>
        <dbReference type="ARBA" id="ARBA00022618"/>
    </source>
</evidence>
<dbReference type="RefSeq" id="WP_306885151.1">
    <property type="nucleotide sequence ID" value="NZ_JAUSUL010000002.1"/>
</dbReference>
<dbReference type="Pfam" id="PF03799">
    <property type="entry name" value="FtsQ_DivIB_C"/>
    <property type="match status" value="1"/>
</dbReference>
<comment type="caution">
    <text evidence="11">The sequence shown here is derived from an EMBL/GenBank/DDBJ whole genome shotgun (WGS) entry which is preliminary data.</text>
</comment>
<keyword evidence="12" id="KW-1185">Reference proteome</keyword>
<gene>
    <name evidence="9" type="primary">ftsQ</name>
    <name evidence="11" type="ORF">J2S73_001775</name>
</gene>
<keyword evidence="3 9" id="KW-0997">Cell inner membrane</keyword>
<evidence type="ECO:0000313" key="12">
    <source>
        <dbReference type="Proteomes" id="UP001229244"/>
    </source>
</evidence>
<feature type="domain" description="POTRA" evidence="10">
    <location>
        <begin position="29"/>
        <end position="97"/>
    </location>
</feature>